<dbReference type="EMBL" id="CP049142">
    <property type="protein sequence ID" value="QIE91605.1"/>
    <property type="molecule type" value="Genomic_DNA"/>
</dbReference>
<dbReference type="PROSITE" id="PS50404">
    <property type="entry name" value="GST_NTER"/>
    <property type="match status" value="1"/>
</dbReference>
<sequence>MSIVNTLTIFSDSTCYRSHIVRLVLAEKAIDARILDVAVPANARLMSQFGSTMQAPALAERDLALHEVDMVAEYLEERHPHPALLPTNTTPRANARMLARRIHRELYPLLDAAQAGSIEARKELASTLLELAPLFEQKQFFMSDTLSIADCTLAPLLWRVKSSGINLTKVRGLAGYCERMFSRPAFIASLTEQEQKLA</sequence>
<dbReference type="AlphaFoldDB" id="A0A6G6J892"/>
<evidence type="ECO:0000313" key="3">
    <source>
        <dbReference type="EMBL" id="QIE91605.1"/>
    </source>
</evidence>
<feature type="domain" description="GST C-terminal" evidence="2">
    <location>
        <begin position="57"/>
        <end position="198"/>
    </location>
</feature>
<dbReference type="Proteomes" id="UP000501063">
    <property type="component" value="Plasmid pPniHBP1_1"/>
</dbReference>
<evidence type="ECO:0000259" key="2">
    <source>
        <dbReference type="PROSITE" id="PS50405"/>
    </source>
</evidence>
<dbReference type="PANTHER" id="PTHR43968:SF6">
    <property type="entry name" value="GLUTATHIONE S-TRANSFERASE OMEGA"/>
    <property type="match status" value="1"/>
</dbReference>
<evidence type="ECO:0000259" key="1">
    <source>
        <dbReference type="PROSITE" id="PS50404"/>
    </source>
</evidence>
<dbReference type="KEGG" id="pnt:G5B91_35345"/>
<dbReference type="InterPro" id="IPR010987">
    <property type="entry name" value="Glutathione-S-Trfase_C-like"/>
</dbReference>
<dbReference type="PANTHER" id="PTHR43968">
    <property type="match status" value="1"/>
</dbReference>
<keyword evidence="3" id="KW-0614">Plasmid</keyword>
<proteinExistence type="predicted"/>
<dbReference type="PROSITE" id="PS50405">
    <property type="entry name" value="GST_CTER"/>
    <property type="match status" value="1"/>
</dbReference>
<dbReference type="InterPro" id="IPR036282">
    <property type="entry name" value="Glutathione-S-Trfase_C_sf"/>
</dbReference>
<evidence type="ECO:0000313" key="4">
    <source>
        <dbReference type="Proteomes" id="UP000501063"/>
    </source>
</evidence>
<dbReference type="Pfam" id="PF00043">
    <property type="entry name" value="GST_C"/>
    <property type="match status" value="1"/>
</dbReference>
<dbReference type="Gene3D" id="1.20.1050.10">
    <property type="match status" value="1"/>
</dbReference>
<dbReference type="SUPFAM" id="SSF52833">
    <property type="entry name" value="Thioredoxin-like"/>
    <property type="match status" value="1"/>
</dbReference>
<protein>
    <submittedName>
        <fullName evidence="3">Stringent starvation protein A</fullName>
    </submittedName>
</protein>
<reference evidence="3 4" key="1">
    <citation type="submission" date="2020-02" db="EMBL/GenBank/DDBJ databases">
        <title>Integrative conjugative elements (ICEs) and plasmids drive adaptation of Pseudomonas nitroreducens strain HBP1 to wastewater environment.</title>
        <authorList>
            <person name="Sentchilo V."/>
            <person name="Carraro N."/>
            <person name="Bertelli C."/>
            <person name="van der Meer J.R."/>
        </authorList>
    </citation>
    <scope>NUCLEOTIDE SEQUENCE [LARGE SCALE GENOMIC DNA]</scope>
    <source>
        <strain evidence="3 4">HBP1</strain>
        <plasmid evidence="4">ppnihbp1_1</plasmid>
    </source>
</reference>
<feature type="domain" description="GST N-terminal" evidence="1">
    <location>
        <begin position="5"/>
        <end position="83"/>
    </location>
</feature>
<dbReference type="Gene3D" id="3.40.30.10">
    <property type="entry name" value="Glutaredoxin"/>
    <property type="match status" value="1"/>
</dbReference>
<organism evidence="3 4">
    <name type="scientific">Pseudomonas nitroreducens</name>
    <dbReference type="NCBI Taxonomy" id="46680"/>
    <lineage>
        <taxon>Bacteria</taxon>
        <taxon>Pseudomonadati</taxon>
        <taxon>Pseudomonadota</taxon>
        <taxon>Gammaproteobacteria</taxon>
        <taxon>Pseudomonadales</taxon>
        <taxon>Pseudomonadaceae</taxon>
        <taxon>Pseudomonas</taxon>
    </lineage>
</organism>
<dbReference type="GO" id="GO:0005737">
    <property type="term" value="C:cytoplasm"/>
    <property type="evidence" value="ECO:0007669"/>
    <property type="project" value="TreeGrafter"/>
</dbReference>
<accession>A0A6G6J892</accession>
<dbReference type="InterPro" id="IPR004045">
    <property type="entry name" value="Glutathione_S-Trfase_N"/>
</dbReference>
<dbReference type="InterPro" id="IPR036249">
    <property type="entry name" value="Thioredoxin-like_sf"/>
</dbReference>
<name>A0A6G6J892_PSENT</name>
<dbReference type="InterPro" id="IPR050983">
    <property type="entry name" value="GST_Omega/HSP26"/>
</dbReference>
<gene>
    <name evidence="3" type="ORF">G5B91_35345</name>
</gene>
<dbReference type="RefSeq" id="WP_024764831.1">
    <property type="nucleotide sequence ID" value="NZ_CP049142.1"/>
</dbReference>
<geneLocation type="plasmid" evidence="4">
    <name>ppnihbp1_1</name>
</geneLocation>
<dbReference type="SUPFAM" id="SSF47616">
    <property type="entry name" value="GST C-terminal domain-like"/>
    <property type="match status" value="1"/>
</dbReference>
<dbReference type="InterPro" id="IPR004046">
    <property type="entry name" value="GST_C"/>
</dbReference>